<dbReference type="RefSeq" id="WP_163302165.1">
    <property type="nucleotide sequence ID" value="NZ_JAAGRQ010000037.1"/>
</dbReference>
<comment type="caution">
    <text evidence="1">The sequence shown here is derived from an EMBL/GenBank/DDBJ whole genome shotgun (WGS) entry which is preliminary data.</text>
</comment>
<gene>
    <name evidence="1" type="ORF">G3N56_10230</name>
</gene>
<sequence>MNALEGETGLEAQDHLDQLDMLIEHFRPIEKLFQLMGAVAPDALGGASLVRSSSEIGLNLSAQFRETLERVLKKH</sequence>
<dbReference type="AlphaFoldDB" id="A0A7K3NLZ0"/>
<proteinExistence type="predicted"/>
<evidence type="ECO:0000313" key="1">
    <source>
        <dbReference type="EMBL" id="NDY57117.1"/>
    </source>
</evidence>
<dbReference type="Proteomes" id="UP000469724">
    <property type="component" value="Unassembled WGS sequence"/>
</dbReference>
<protein>
    <submittedName>
        <fullName evidence="1">Uncharacterized protein</fullName>
    </submittedName>
</protein>
<reference evidence="1 2" key="1">
    <citation type="submission" date="2020-02" db="EMBL/GenBank/DDBJ databases">
        <title>Comparative genomics of sulfur disproportionating microorganisms.</title>
        <authorList>
            <person name="Ward L.M."/>
            <person name="Bertran E."/>
            <person name="Johnston D.T."/>
        </authorList>
    </citation>
    <scope>NUCLEOTIDE SEQUENCE [LARGE SCALE GENOMIC DNA]</scope>
    <source>
        <strain evidence="1 2">DSM 3696</strain>
    </source>
</reference>
<dbReference type="EMBL" id="JAAGRQ010000037">
    <property type="protein sequence ID" value="NDY57117.1"/>
    <property type="molecule type" value="Genomic_DNA"/>
</dbReference>
<accession>A0A7K3NLZ0</accession>
<name>A0A7K3NLZ0_9BACT</name>
<evidence type="ECO:0000313" key="2">
    <source>
        <dbReference type="Proteomes" id="UP000469724"/>
    </source>
</evidence>
<keyword evidence="2" id="KW-1185">Reference proteome</keyword>
<organism evidence="1 2">
    <name type="scientific">Desulfolutivibrio sulfodismutans</name>
    <dbReference type="NCBI Taxonomy" id="63561"/>
    <lineage>
        <taxon>Bacteria</taxon>
        <taxon>Pseudomonadati</taxon>
        <taxon>Thermodesulfobacteriota</taxon>
        <taxon>Desulfovibrionia</taxon>
        <taxon>Desulfovibrionales</taxon>
        <taxon>Desulfovibrionaceae</taxon>
        <taxon>Desulfolutivibrio</taxon>
    </lineage>
</organism>